<feature type="transmembrane region" description="Helical" evidence="9">
    <location>
        <begin position="82"/>
        <end position="105"/>
    </location>
</feature>
<dbReference type="GO" id="GO:0016020">
    <property type="term" value="C:membrane"/>
    <property type="evidence" value="ECO:0007669"/>
    <property type="project" value="InterPro"/>
</dbReference>
<dbReference type="Gene3D" id="1.10.238.10">
    <property type="entry name" value="EF-hand"/>
    <property type="match status" value="2"/>
</dbReference>
<dbReference type="CDD" id="cd00051">
    <property type="entry name" value="EFh"/>
    <property type="match status" value="1"/>
</dbReference>
<proteinExistence type="predicted"/>
<dbReference type="InterPro" id="IPR004713">
    <property type="entry name" value="CaH_exchang"/>
</dbReference>
<accession>A0A396JED7</accession>
<feature type="transmembrane region" description="Helical" evidence="9">
    <location>
        <begin position="656"/>
        <end position="675"/>
    </location>
</feature>
<keyword evidence="6 9" id="KW-1133">Transmembrane helix</keyword>
<keyword evidence="8 9" id="KW-0472">Membrane</keyword>
<evidence type="ECO:0000256" key="7">
    <source>
        <dbReference type="ARBA" id="ARBA00023065"/>
    </source>
</evidence>
<feature type="transmembrane region" description="Helical" evidence="9">
    <location>
        <begin position="626"/>
        <end position="650"/>
    </location>
</feature>
<feature type="transmembrane region" description="Helical" evidence="9">
    <location>
        <begin position="7"/>
        <end position="24"/>
    </location>
</feature>
<dbReference type="GO" id="GO:0005509">
    <property type="term" value="F:calcium ion binding"/>
    <property type="evidence" value="ECO:0007669"/>
    <property type="project" value="InterPro"/>
</dbReference>
<dbReference type="Gramene" id="rna11158">
    <property type="protein sequence ID" value="RHN75011.1"/>
    <property type="gene ID" value="gene11158"/>
</dbReference>
<comment type="caution">
    <text evidence="11">The sequence shown here is derived from an EMBL/GenBank/DDBJ whole genome shotgun (WGS) entry which is preliminary data.</text>
</comment>
<name>A0A396JED7_MEDTR</name>
<keyword evidence="4 9" id="KW-0812">Transmembrane</keyword>
<dbReference type="SUPFAM" id="SSF47473">
    <property type="entry name" value="EF-hand"/>
    <property type="match status" value="1"/>
</dbReference>
<dbReference type="InterPro" id="IPR018247">
    <property type="entry name" value="EF_Hand_1_Ca_BS"/>
</dbReference>
<feature type="domain" description="EF-hand" evidence="10">
    <location>
        <begin position="347"/>
        <end position="382"/>
    </location>
</feature>
<dbReference type="SMART" id="SM00054">
    <property type="entry name" value="EFh"/>
    <property type="match status" value="3"/>
</dbReference>
<dbReference type="Pfam" id="PF13499">
    <property type="entry name" value="EF-hand_7"/>
    <property type="match status" value="1"/>
</dbReference>
<evidence type="ECO:0000256" key="3">
    <source>
        <dbReference type="ARBA" id="ARBA00022449"/>
    </source>
</evidence>
<dbReference type="PANTHER" id="PTHR31503:SF79">
    <property type="entry name" value="CALCIUM-BINDING EF-HAND PROTEIN"/>
    <property type="match status" value="1"/>
</dbReference>
<evidence type="ECO:0000256" key="6">
    <source>
        <dbReference type="ARBA" id="ARBA00022989"/>
    </source>
</evidence>
<reference evidence="12" key="1">
    <citation type="journal article" date="2018" name="Nat. Plants">
        <title>Whole-genome landscape of Medicago truncatula symbiotic genes.</title>
        <authorList>
            <person name="Pecrix Y."/>
            <person name="Staton S.E."/>
            <person name="Sallet E."/>
            <person name="Lelandais-Briere C."/>
            <person name="Moreau S."/>
            <person name="Carrere S."/>
            <person name="Blein T."/>
            <person name="Jardinaud M.F."/>
            <person name="Latrasse D."/>
            <person name="Zouine M."/>
            <person name="Zahm M."/>
            <person name="Kreplak J."/>
            <person name="Mayjonade B."/>
            <person name="Satge C."/>
            <person name="Perez M."/>
            <person name="Cauet S."/>
            <person name="Marande W."/>
            <person name="Chantry-Darmon C."/>
            <person name="Lopez-Roques C."/>
            <person name="Bouchez O."/>
            <person name="Berard A."/>
            <person name="Debelle F."/>
            <person name="Munos S."/>
            <person name="Bendahmane A."/>
            <person name="Berges H."/>
            <person name="Niebel A."/>
            <person name="Buitink J."/>
            <person name="Frugier F."/>
            <person name="Benhamed M."/>
            <person name="Crespi M."/>
            <person name="Gouzy J."/>
            <person name="Gamas P."/>
        </authorList>
    </citation>
    <scope>NUCLEOTIDE SEQUENCE [LARGE SCALE GENOMIC DNA]</scope>
    <source>
        <strain evidence="12">cv. Jemalong A17</strain>
    </source>
</reference>
<evidence type="ECO:0000256" key="1">
    <source>
        <dbReference type="ARBA" id="ARBA00004127"/>
    </source>
</evidence>
<evidence type="ECO:0000313" key="12">
    <source>
        <dbReference type="Proteomes" id="UP000265566"/>
    </source>
</evidence>
<comment type="subcellular location">
    <subcellularLocation>
        <location evidence="1">Endomembrane system</location>
        <topology evidence="1">Multi-pass membrane protein</topology>
    </subcellularLocation>
</comment>
<sequence>MRNITKIACFNIFFLSIIALHVQSRFLPNKLISNGVDDVQAEEDSYLLLNNDNDKGVITESSSNSEEYCKQMYGFLPCSNNILGHLFLILVYEYLLFHGESYLAAGGEQIFKILGPGVFGASAFDILGALPESLILLVTGLSSDKESAQEYASTGVGLLAGSSILLLTVVWGTCVIVGKQSLRNDSHSSDTSNSSTGRIKQALTGYGITMDVDTRKMARIMLFSVIPLLIMQIPTLFQFSTTLHNVTLMISLIIAVTFLVSYFIYQIFKPQIEKTRLEYIKHDELILRIFERVEKQTLQTILTEDGTPDVDAINRLYHEFNQHGREHLSPSDVRELLFGNNLTSTEIRDEQITDMLKVFDKDGDQIITKEEFVNGVTEYFNQTKHALHKQYIPKENMSRMYQSFIKPWIEHTRKERELKEHLISGVLSHAQSDRVGRLLKDDGTPDKDAIKRFFEEIDSNDDKSVSRSELENAVKKIKFGKTAEEAVTKFLQVLDVNGDNEISETEFVDGITELINSYFGQDASSKSPSHHETHQTWEDVEKVMEENQTKGVTAWLEAIAYVVLGITMLSILAEPLIASVQKFSEAAGISSFFISFILVPLATNFREATSAIKEASHKKSSNTSHTMYEIYGAVFMNNILGFVVISILIYMRDITWEFSADVLVVAIVCIVMGLTTSFRSTFPLWTSFPTYLLYLISLVMVFVLKDVLNYM</sequence>
<feature type="transmembrane region" description="Helical" evidence="9">
    <location>
        <begin position="586"/>
        <end position="605"/>
    </location>
</feature>
<feature type="transmembrane region" description="Helical" evidence="9">
    <location>
        <begin position="117"/>
        <end position="138"/>
    </location>
</feature>
<dbReference type="AlphaFoldDB" id="A0A396JED7"/>
<protein>
    <submittedName>
        <fullName evidence="11">Putative sodium/calcium exchanger membrane region, EF-hand domain pair</fullName>
    </submittedName>
</protein>
<evidence type="ECO:0000313" key="11">
    <source>
        <dbReference type="EMBL" id="RHN75011.1"/>
    </source>
</evidence>
<feature type="transmembrane region" description="Helical" evidence="9">
    <location>
        <begin position="220"/>
        <end position="240"/>
    </location>
</feature>
<dbReference type="EMBL" id="PSQE01000002">
    <property type="protein sequence ID" value="RHN75011.1"/>
    <property type="molecule type" value="Genomic_DNA"/>
</dbReference>
<feature type="transmembrane region" description="Helical" evidence="9">
    <location>
        <begin position="682"/>
        <end position="704"/>
    </location>
</feature>
<gene>
    <name evidence="11" type="ORF">MtrunA17_Chr2g0316541</name>
</gene>
<dbReference type="PROSITE" id="PS50222">
    <property type="entry name" value="EF_HAND_2"/>
    <property type="match status" value="3"/>
</dbReference>
<feature type="domain" description="EF-hand" evidence="10">
    <location>
        <begin position="482"/>
        <end position="517"/>
    </location>
</feature>
<keyword evidence="2" id="KW-0813">Transport</keyword>
<dbReference type="InterPro" id="IPR002048">
    <property type="entry name" value="EF_hand_dom"/>
</dbReference>
<dbReference type="InterPro" id="IPR011992">
    <property type="entry name" value="EF-hand-dom_pair"/>
</dbReference>
<dbReference type="GO" id="GO:0012505">
    <property type="term" value="C:endomembrane system"/>
    <property type="evidence" value="ECO:0007669"/>
    <property type="project" value="UniProtKB-SubCell"/>
</dbReference>
<dbReference type="Proteomes" id="UP000265566">
    <property type="component" value="Chromosome 2"/>
</dbReference>
<evidence type="ECO:0000256" key="5">
    <source>
        <dbReference type="ARBA" id="ARBA00022837"/>
    </source>
</evidence>
<feature type="domain" description="EF-hand" evidence="10">
    <location>
        <begin position="445"/>
        <end position="480"/>
    </location>
</feature>
<evidence type="ECO:0000256" key="8">
    <source>
        <dbReference type="ARBA" id="ARBA00023136"/>
    </source>
</evidence>
<dbReference type="InterPro" id="IPR004837">
    <property type="entry name" value="NaCa_Exmemb"/>
</dbReference>
<dbReference type="GO" id="GO:0015368">
    <property type="term" value="F:calcium:monoatomic cation antiporter activity"/>
    <property type="evidence" value="ECO:0007669"/>
    <property type="project" value="UniProtKB-ARBA"/>
</dbReference>
<dbReference type="OrthoDB" id="26525at2759"/>
<evidence type="ECO:0000259" key="10">
    <source>
        <dbReference type="PROSITE" id="PS50222"/>
    </source>
</evidence>
<evidence type="ECO:0000256" key="4">
    <source>
        <dbReference type="ARBA" id="ARBA00022692"/>
    </source>
</evidence>
<keyword evidence="7" id="KW-0406">Ion transport</keyword>
<keyword evidence="3" id="KW-0050">Antiport</keyword>
<keyword evidence="5" id="KW-0106">Calcium</keyword>
<evidence type="ECO:0000256" key="2">
    <source>
        <dbReference type="ARBA" id="ARBA00022448"/>
    </source>
</evidence>
<evidence type="ECO:0000256" key="9">
    <source>
        <dbReference type="SAM" id="Phobius"/>
    </source>
</evidence>
<dbReference type="Pfam" id="PF01699">
    <property type="entry name" value="Na_Ca_ex"/>
    <property type="match status" value="1"/>
</dbReference>
<feature type="transmembrane region" description="Helical" evidence="9">
    <location>
        <begin position="246"/>
        <end position="268"/>
    </location>
</feature>
<dbReference type="PANTHER" id="PTHR31503">
    <property type="entry name" value="VACUOLAR CALCIUM ION TRANSPORTER"/>
    <property type="match status" value="1"/>
</dbReference>
<dbReference type="PROSITE" id="PS00018">
    <property type="entry name" value="EF_HAND_1"/>
    <property type="match status" value="3"/>
</dbReference>
<feature type="transmembrane region" description="Helical" evidence="9">
    <location>
        <begin position="558"/>
        <end position="580"/>
    </location>
</feature>
<feature type="transmembrane region" description="Helical" evidence="9">
    <location>
        <begin position="158"/>
        <end position="178"/>
    </location>
</feature>
<organism evidence="11 12">
    <name type="scientific">Medicago truncatula</name>
    <name type="common">Barrel medic</name>
    <name type="synonym">Medicago tribuloides</name>
    <dbReference type="NCBI Taxonomy" id="3880"/>
    <lineage>
        <taxon>Eukaryota</taxon>
        <taxon>Viridiplantae</taxon>
        <taxon>Streptophyta</taxon>
        <taxon>Embryophyta</taxon>
        <taxon>Tracheophyta</taxon>
        <taxon>Spermatophyta</taxon>
        <taxon>Magnoliopsida</taxon>
        <taxon>eudicotyledons</taxon>
        <taxon>Gunneridae</taxon>
        <taxon>Pentapetalae</taxon>
        <taxon>rosids</taxon>
        <taxon>fabids</taxon>
        <taxon>Fabales</taxon>
        <taxon>Fabaceae</taxon>
        <taxon>Papilionoideae</taxon>
        <taxon>50 kb inversion clade</taxon>
        <taxon>NPAAA clade</taxon>
        <taxon>Hologalegina</taxon>
        <taxon>IRL clade</taxon>
        <taxon>Trifolieae</taxon>
        <taxon>Medicago</taxon>
    </lineage>
</organism>